<accession>A0ABQ3GPB3</accession>
<keyword evidence="2" id="KW-1185">Reference proteome</keyword>
<dbReference type="Proteomes" id="UP000610203">
    <property type="component" value="Unassembled WGS sequence"/>
</dbReference>
<gene>
    <name evidence="1" type="ORF">GCM10016272_05710</name>
</gene>
<name>A0ABQ3GPB3_9GAMM</name>
<evidence type="ECO:0000313" key="1">
    <source>
        <dbReference type="EMBL" id="GHD27469.1"/>
    </source>
</evidence>
<reference evidence="2" key="1">
    <citation type="journal article" date="2019" name="Int. J. Syst. Evol. Microbiol.">
        <title>The Global Catalogue of Microorganisms (GCM) 10K type strain sequencing project: providing services to taxonomists for standard genome sequencing and annotation.</title>
        <authorList>
            <consortium name="The Broad Institute Genomics Platform"/>
            <consortium name="The Broad Institute Genome Sequencing Center for Infectious Disease"/>
            <person name="Wu L."/>
            <person name="Ma J."/>
        </authorList>
    </citation>
    <scope>NUCLEOTIDE SEQUENCE [LARGE SCALE GENOMIC DNA]</scope>
    <source>
        <strain evidence="2">KCTC 42280</strain>
    </source>
</reference>
<dbReference type="EMBL" id="BMZR01000001">
    <property type="protein sequence ID" value="GHD27469.1"/>
    <property type="molecule type" value="Genomic_DNA"/>
</dbReference>
<evidence type="ECO:0008006" key="3">
    <source>
        <dbReference type="Google" id="ProtNLM"/>
    </source>
</evidence>
<comment type="caution">
    <text evidence="1">The sequence shown here is derived from an EMBL/GenBank/DDBJ whole genome shotgun (WGS) entry which is preliminary data.</text>
</comment>
<sequence>MEKYRDIGGNSGISAYEIGDDFIIVCFAKGGVYLYDYFTTGSYHVNNMVRLARMGNGLNGYINLNAKYTYARKIA</sequence>
<evidence type="ECO:0000313" key="2">
    <source>
        <dbReference type="Proteomes" id="UP000610203"/>
    </source>
</evidence>
<dbReference type="RefSeq" id="WP_189581390.1">
    <property type="nucleotide sequence ID" value="NZ_BMZR01000001.1"/>
</dbReference>
<proteinExistence type="predicted"/>
<organism evidence="1 2">
    <name type="scientific">Psychrobacter glaciei</name>
    <dbReference type="NCBI Taxonomy" id="619771"/>
    <lineage>
        <taxon>Bacteria</taxon>
        <taxon>Pseudomonadati</taxon>
        <taxon>Pseudomonadota</taxon>
        <taxon>Gammaproteobacteria</taxon>
        <taxon>Moraxellales</taxon>
        <taxon>Moraxellaceae</taxon>
        <taxon>Psychrobacter</taxon>
    </lineage>
</organism>
<protein>
    <recommendedName>
        <fullName evidence="3">KTSC domain-containing protein</fullName>
    </recommendedName>
</protein>